<dbReference type="InterPro" id="IPR000120">
    <property type="entry name" value="Amidase"/>
</dbReference>
<comment type="caution">
    <text evidence="2">The sequence shown here is derived from an EMBL/GenBank/DDBJ whole genome shotgun (WGS) entry which is preliminary data.</text>
</comment>
<sequence>MKKSEMTLSQAAERLNAGTVSSRELTEAALAVMDDPQGEGARVFTRIYRRQALQQAAASDERRRAGTPLSALDGAPVSIKDLFDVAGESTTGGSVVLADAPVAARHAAIVDRLLRAGAVIVGKTNMTEFAYSGLGINPHYGTPANPYDRTTRRIPGGSSSGGAVAVSDGMCLGSVGSDTGGSVRIPAALCGLTGYKPTARRIDLAGVLPLSPALDSVGVIAHDVASCLALDNIISDQPLTLARRTLAQAHFAVPQTLVLDDLDDDVAAAFSAALAHLRRAGARIDEIPCVEFSELACINAAGGFTALESWLWHRPLIEQNSAKYDPRVISRIRRGEAFDENDRRQLVLQRADWQRRVAAVIGEYDALLMPTVPLIAPHIDTLEADENVYFRVNGAVLRNPAVINFLDGCAVSLPCQPVDAAPVGLMVASLSMRDGALLNWALQIERCLSAARFPAEK</sequence>
<dbReference type="PANTHER" id="PTHR11895:SF176">
    <property type="entry name" value="AMIDASE AMID-RELATED"/>
    <property type="match status" value="1"/>
</dbReference>
<proteinExistence type="predicted"/>
<dbReference type="EMBL" id="BMFZ01000002">
    <property type="protein sequence ID" value="GGA36191.1"/>
    <property type="molecule type" value="Genomic_DNA"/>
</dbReference>
<organism evidence="2 3">
    <name type="scientific">Hafnia psychrotolerans</name>
    <dbReference type="NCBI Taxonomy" id="1477018"/>
    <lineage>
        <taxon>Bacteria</taxon>
        <taxon>Pseudomonadati</taxon>
        <taxon>Pseudomonadota</taxon>
        <taxon>Gammaproteobacteria</taxon>
        <taxon>Enterobacterales</taxon>
        <taxon>Hafniaceae</taxon>
        <taxon>Hafnia</taxon>
    </lineage>
</organism>
<keyword evidence="3" id="KW-1185">Reference proteome</keyword>
<protein>
    <submittedName>
        <fullName evidence="2">Amidase</fullName>
    </submittedName>
</protein>
<dbReference type="NCBIfam" id="NF005460">
    <property type="entry name" value="PRK07056.1"/>
    <property type="match status" value="1"/>
</dbReference>
<dbReference type="Proteomes" id="UP000627464">
    <property type="component" value="Unassembled WGS sequence"/>
</dbReference>
<name>A0ABQ1G415_9GAMM</name>
<evidence type="ECO:0000313" key="3">
    <source>
        <dbReference type="Proteomes" id="UP000627464"/>
    </source>
</evidence>
<gene>
    <name evidence="2" type="ORF">GCM10011328_08790</name>
</gene>
<dbReference type="InterPro" id="IPR023631">
    <property type="entry name" value="Amidase_dom"/>
</dbReference>
<evidence type="ECO:0000313" key="2">
    <source>
        <dbReference type="EMBL" id="GGA36191.1"/>
    </source>
</evidence>
<dbReference type="RefSeq" id="WP_188470815.1">
    <property type="nucleotide sequence ID" value="NZ_BMFZ01000002.1"/>
</dbReference>
<accession>A0ABQ1G415</accession>
<evidence type="ECO:0000259" key="1">
    <source>
        <dbReference type="Pfam" id="PF01425"/>
    </source>
</evidence>
<dbReference type="PANTHER" id="PTHR11895">
    <property type="entry name" value="TRANSAMIDASE"/>
    <property type="match status" value="1"/>
</dbReference>
<dbReference type="InterPro" id="IPR020556">
    <property type="entry name" value="Amidase_CS"/>
</dbReference>
<dbReference type="InterPro" id="IPR036928">
    <property type="entry name" value="AS_sf"/>
</dbReference>
<reference evidence="3" key="1">
    <citation type="journal article" date="2019" name="Int. J. Syst. Evol. Microbiol.">
        <title>The Global Catalogue of Microorganisms (GCM) 10K type strain sequencing project: providing services to taxonomists for standard genome sequencing and annotation.</title>
        <authorList>
            <consortium name="The Broad Institute Genomics Platform"/>
            <consortium name="The Broad Institute Genome Sequencing Center for Infectious Disease"/>
            <person name="Wu L."/>
            <person name="Ma J."/>
        </authorList>
    </citation>
    <scope>NUCLEOTIDE SEQUENCE [LARGE SCALE GENOMIC DNA]</scope>
    <source>
        <strain evidence="3">CGMCC 1.12806</strain>
    </source>
</reference>
<feature type="domain" description="Amidase" evidence="1">
    <location>
        <begin position="46"/>
        <end position="438"/>
    </location>
</feature>
<dbReference type="Gene3D" id="3.90.1300.10">
    <property type="entry name" value="Amidase signature (AS) domain"/>
    <property type="match status" value="1"/>
</dbReference>
<dbReference type="SUPFAM" id="SSF75304">
    <property type="entry name" value="Amidase signature (AS) enzymes"/>
    <property type="match status" value="1"/>
</dbReference>
<dbReference type="Pfam" id="PF01425">
    <property type="entry name" value="Amidase"/>
    <property type="match status" value="1"/>
</dbReference>
<dbReference type="PROSITE" id="PS00571">
    <property type="entry name" value="AMIDASES"/>
    <property type="match status" value="1"/>
</dbReference>